<gene>
    <name evidence="1" type="primary">Vigan.11G186500</name>
    <name evidence="1" type="ORF">VIGAN_11186500</name>
</gene>
<keyword evidence="2" id="KW-1185">Reference proteome</keyword>
<evidence type="ECO:0000313" key="1">
    <source>
        <dbReference type="EMBL" id="BAU02353.1"/>
    </source>
</evidence>
<evidence type="ECO:0000313" key="2">
    <source>
        <dbReference type="Proteomes" id="UP000291084"/>
    </source>
</evidence>
<accession>A0A0S3TBK8</accession>
<dbReference type="AlphaFoldDB" id="A0A0S3TBK8"/>
<dbReference type="Proteomes" id="UP000291084">
    <property type="component" value="Chromosome 11"/>
</dbReference>
<name>A0A0S3TBK8_PHAAN</name>
<dbReference type="EMBL" id="AP015044">
    <property type="protein sequence ID" value="BAU02353.1"/>
    <property type="molecule type" value="Genomic_DNA"/>
</dbReference>
<proteinExistence type="predicted"/>
<sequence length="115" mass="13321">CRYYIRIWEIILEKCISNYAEAGTLCSLSARAFLSFEPGALFSLEPWCILISLEPCRIPSFEPFRSGCCCLHPSSVWLWFFVVSLFRTVTFINRSSNTVVRPHCSVRCRSWALKE</sequence>
<feature type="non-terminal residue" evidence="1">
    <location>
        <position position="1"/>
    </location>
</feature>
<reference evidence="1 2" key="1">
    <citation type="journal article" date="2015" name="Sci. Rep.">
        <title>The power of single molecule real-time sequencing technology in the de novo assembly of a eukaryotic genome.</title>
        <authorList>
            <person name="Sakai H."/>
            <person name="Naito K."/>
            <person name="Ogiso-Tanaka E."/>
            <person name="Takahashi Y."/>
            <person name="Iseki K."/>
            <person name="Muto C."/>
            <person name="Satou K."/>
            <person name="Teruya K."/>
            <person name="Shiroma A."/>
            <person name="Shimoji M."/>
            <person name="Hirano T."/>
            <person name="Itoh T."/>
            <person name="Kaga A."/>
            <person name="Tomooka N."/>
        </authorList>
    </citation>
    <scope>NUCLEOTIDE SEQUENCE [LARGE SCALE GENOMIC DNA]</scope>
    <source>
        <strain evidence="2">cv. Shumari</strain>
    </source>
</reference>
<organism evidence="1 2">
    <name type="scientific">Vigna angularis var. angularis</name>
    <dbReference type="NCBI Taxonomy" id="157739"/>
    <lineage>
        <taxon>Eukaryota</taxon>
        <taxon>Viridiplantae</taxon>
        <taxon>Streptophyta</taxon>
        <taxon>Embryophyta</taxon>
        <taxon>Tracheophyta</taxon>
        <taxon>Spermatophyta</taxon>
        <taxon>Magnoliopsida</taxon>
        <taxon>eudicotyledons</taxon>
        <taxon>Gunneridae</taxon>
        <taxon>Pentapetalae</taxon>
        <taxon>rosids</taxon>
        <taxon>fabids</taxon>
        <taxon>Fabales</taxon>
        <taxon>Fabaceae</taxon>
        <taxon>Papilionoideae</taxon>
        <taxon>50 kb inversion clade</taxon>
        <taxon>NPAAA clade</taxon>
        <taxon>indigoferoid/millettioid clade</taxon>
        <taxon>Phaseoleae</taxon>
        <taxon>Vigna</taxon>
    </lineage>
</organism>
<protein>
    <submittedName>
        <fullName evidence="1">Uncharacterized protein</fullName>
    </submittedName>
</protein>